<feature type="compositionally biased region" description="Basic and acidic residues" evidence="1">
    <location>
        <begin position="125"/>
        <end position="142"/>
    </location>
</feature>
<feature type="region of interest" description="Disordered" evidence="1">
    <location>
        <begin position="115"/>
        <end position="261"/>
    </location>
</feature>
<keyword evidence="3" id="KW-1185">Reference proteome</keyword>
<reference evidence="2 3" key="1">
    <citation type="journal article" date="2015" name="Fungal Genet. Biol.">
        <title>Evolution of novel wood decay mechanisms in Agaricales revealed by the genome sequences of Fistulina hepatica and Cylindrobasidium torrendii.</title>
        <authorList>
            <person name="Floudas D."/>
            <person name="Held B.W."/>
            <person name="Riley R."/>
            <person name="Nagy L.G."/>
            <person name="Koehler G."/>
            <person name="Ransdell A.S."/>
            <person name="Younus H."/>
            <person name="Chow J."/>
            <person name="Chiniquy J."/>
            <person name="Lipzen A."/>
            <person name="Tritt A."/>
            <person name="Sun H."/>
            <person name="Haridas S."/>
            <person name="LaButti K."/>
            <person name="Ohm R.A."/>
            <person name="Kues U."/>
            <person name="Blanchette R.A."/>
            <person name="Grigoriev I.V."/>
            <person name="Minto R.E."/>
            <person name="Hibbett D.S."/>
        </authorList>
    </citation>
    <scope>NUCLEOTIDE SEQUENCE [LARGE SCALE GENOMIC DNA]</scope>
    <source>
        <strain evidence="2 3">FP15055 ss-10</strain>
    </source>
</reference>
<accession>A0A0D7AXC8</accession>
<gene>
    <name evidence="2" type="ORF">CYLTODRAFT_458911</name>
</gene>
<dbReference type="EMBL" id="KN880775">
    <property type="protein sequence ID" value="KIY62519.1"/>
    <property type="molecule type" value="Genomic_DNA"/>
</dbReference>
<feature type="compositionally biased region" description="Basic and acidic residues" evidence="1">
    <location>
        <begin position="211"/>
        <end position="235"/>
    </location>
</feature>
<feature type="compositionally biased region" description="Basic and acidic residues" evidence="1">
    <location>
        <begin position="161"/>
        <end position="173"/>
    </location>
</feature>
<evidence type="ECO:0000256" key="1">
    <source>
        <dbReference type="SAM" id="MobiDB-lite"/>
    </source>
</evidence>
<protein>
    <submittedName>
        <fullName evidence="2">Uncharacterized protein</fullName>
    </submittedName>
</protein>
<proteinExistence type="predicted"/>
<evidence type="ECO:0000313" key="2">
    <source>
        <dbReference type="EMBL" id="KIY62519.1"/>
    </source>
</evidence>
<dbReference type="AlphaFoldDB" id="A0A0D7AXC8"/>
<feature type="compositionally biased region" description="Basic and acidic residues" evidence="1">
    <location>
        <begin position="242"/>
        <end position="256"/>
    </location>
</feature>
<name>A0A0D7AXC8_9AGAR</name>
<evidence type="ECO:0000313" key="3">
    <source>
        <dbReference type="Proteomes" id="UP000054007"/>
    </source>
</evidence>
<organism evidence="2 3">
    <name type="scientific">Cylindrobasidium torrendii FP15055 ss-10</name>
    <dbReference type="NCBI Taxonomy" id="1314674"/>
    <lineage>
        <taxon>Eukaryota</taxon>
        <taxon>Fungi</taxon>
        <taxon>Dikarya</taxon>
        <taxon>Basidiomycota</taxon>
        <taxon>Agaricomycotina</taxon>
        <taxon>Agaricomycetes</taxon>
        <taxon>Agaricomycetidae</taxon>
        <taxon>Agaricales</taxon>
        <taxon>Marasmiineae</taxon>
        <taxon>Physalacriaceae</taxon>
        <taxon>Cylindrobasidium</taxon>
    </lineage>
</organism>
<sequence length="286" mass="31320">MILAPKKTMHRQTGAPHKLVMWNTELDKANCSVLRPPKIRAAAAEGAVMLESFSLAEPFFLVPMKEGTASTLSAFAPYMSRGGQKAPLLGDRPCLAHIALSKKTLRWGNELAFQNRLAEPSHPQPSRDTKEVPRHRHPDTEPSFRAYEPRTLSGRTQGSLDRNHGEYAHEGRSGNRHASYSTEATSGLPTDRVLKPTIPYHPPSLTQEEADTTRGESHREGVSHPGDVSHSEDVSHSGSESHSGDSLHAEKTRAKEVSNAAPVNKAAAPRWPVADFVVGVWDGMMH</sequence>
<dbReference type="Proteomes" id="UP000054007">
    <property type="component" value="Unassembled WGS sequence"/>
</dbReference>
<feature type="compositionally biased region" description="Polar residues" evidence="1">
    <location>
        <begin position="176"/>
        <end position="188"/>
    </location>
</feature>